<evidence type="ECO:0000259" key="1">
    <source>
        <dbReference type="SMART" id="SM00960"/>
    </source>
</evidence>
<evidence type="ECO:0000313" key="5">
    <source>
        <dbReference type="Proteomes" id="UP000475532"/>
    </source>
</evidence>
<reference evidence="2 5" key="2">
    <citation type="submission" date="2020-01" db="EMBL/GenBank/DDBJ databases">
        <title>Insect and environment-associated Actinomycetes.</title>
        <authorList>
            <person name="Currrie C."/>
            <person name="Chevrette M."/>
            <person name="Carlson C."/>
            <person name="Stubbendieck R."/>
            <person name="Wendt-Pienkowski E."/>
        </authorList>
    </citation>
    <scope>NUCLEOTIDE SEQUENCE [LARGE SCALE GENOMIC DNA]</scope>
    <source>
        <strain evidence="2 5">SID10258</strain>
    </source>
</reference>
<feature type="domain" description="Roadblock/LAMTOR2" evidence="1">
    <location>
        <begin position="11"/>
        <end position="101"/>
    </location>
</feature>
<keyword evidence="4" id="KW-1185">Reference proteome</keyword>
<dbReference type="InterPro" id="IPR004942">
    <property type="entry name" value="Roadblock/LAMTOR2_dom"/>
</dbReference>
<dbReference type="Proteomes" id="UP000475532">
    <property type="component" value="Unassembled WGS sequence"/>
</dbReference>
<dbReference type="OrthoDB" id="5187023at2"/>
<dbReference type="PANTHER" id="PTHR36222:SF1">
    <property type="entry name" value="SERINE PROTEASE INHIBITOR RV3364C"/>
    <property type="match status" value="1"/>
</dbReference>
<dbReference type="PANTHER" id="PTHR36222">
    <property type="entry name" value="SERINE PROTEASE INHIBITOR RV3364C"/>
    <property type="match status" value="1"/>
</dbReference>
<gene>
    <name evidence="3" type="ORF">E1284_14585</name>
    <name evidence="2" type="ORF">G3I70_12185</name>
</gene>
<dbReference type="RefSeq" id="WP_131939610.1">
    <property type="nucleotide sequence ID" value="NZ_BAAAMX010000026.1"/>
</dbReference>
<dbReference type="Pfam" id="PF03259">
    <property type="entry name" value="Robl_LC7"/>
    <property type="match status" value="1"/>
</dbReference>
<evidence type="ECO:0000313" key="3">
    <source>
        <dbReference type="EMBL" id="TDC15797.1"/>
    </source>
</evidence>
<accession>A0A4R4P531</accession>
<protein>
    <submittedName>
        <fullName evidence="3">Roadblock/LC7 domain-containing protein</fullName>
    </submittedName>
</protein>
<proteinExistence type="predicted"/>
<dbReference type="InterPro" id="IPR053141">
    <property type="entry name" value="Mycobact_SerProt_Inhib_Rv3364c"/>
</dbReference>
<dbReference type="Proteomes" id="UP000295431">
    <property type="component" value="Unassembled WGS sequence"/>
</dbReference>
<evidence type="ECO:0000313" key="4">
    <source>
        <dbReference type="Proteomes" id="UP000295431"/>
    </source>
</evidence>
<organism evidence="3 4">
    <name type="scientific">Actinomadura bangladeshensis</name>
    <dbReference type="NCBI Taxonomy" id="453573"/>
    <lineage>
        <taxon>Bacteria</taxon>
        <taxon>Bacillati</taxon>
        <taxon>Actinomycetota</taxon>
        <taxon>Actinomycetes</taxon>
        <taxon>Streptosporangiales</taxon>
        <taxon>Thermomonosporaceae</taxon>
        <taxon>Actinomadura</taxon>
    </lineage>
</organism>
<comment type="caution">
    <text evidence="3">The sequence shown here is derived from an EMBL/GenBank/DDBJ whole genome shotgun (WGS) entry which is preliminary data.</text>
</comment>
<reference evidence="3 4" key="1">
    <citation type="submission" date="2019-03" db="EMBL/GenBank/DDBJ databases">
        <title>Draft genome sequences of novel Actinobacteria.</title>
        <authorList>
            <person name="Sahin N."/>
            <person name="Ay H."/>
            <person name="Saygin H."/>
        </authorList>
    </citation>
    <scope>NUCLEOTIDE SEQUENCE [LARGE SCALE GENOMIC DNA]</scope>
    <source>
        <strain evidence="3 4">DSM 45347</strain>
    </source>
</reference>
<dbReference type="AlphaFoldDB" id="A0A4R4P531"/>
<dbReference type="EMBL" id="JAAGLI010000306">
    <property type="protein sequence ID" value="NEA23248.1"/>
    <property type="molecule type" value="Genomic_DNA"/>
</dbReference>
<dbReference type="SUPFAM" id="SSF103196">
    <property type="entry name" value="Roadblock/LC7 domain"/>
    <property type="match status" value="1"/>
</dbReference>
<dbReference type="Gene3D" id="3.30.450.30">
    <property type="entry name" value="Dynein light chain 2a, cytoplasmic"/>
    <property type="match status" value="1"/>
</dbReference>
<sequence length="139" mass="14708">MTQQGVAAELNFLLDDLVDRVPQIRKVVVLSRDGLVMGKSRGVGREDAEYLAALAAGFHSLANGARPQLESGEIRQTLIEMDQGLFFVVPAGANSCLALLSEVGANAGLVAYEMTMLVKRVGRQLSTGVRQSAAGPGPR</sequence>
<dbReference type="EMBL" id="SMJW01000061">
    <property type="protein sequence ID" value="TDC15797.1"/>
    <property type="molecule type" value="Genomic_DNA"/>
</dbReference>
<name>A0A4R4P531_9ACTN</name>
<evidence type="ECO:0000313" key="2">
    <source>
        <dbReference type="EMBL" id="NEA23248.1"/>
    </source>
</evidence>
<dbReference type="SMART" id="SM00960">
    <property type="entry name" value="Robl_LC7"/>
    <property type="match status" value="1"/>
</dbReference>